<dbReference type="InterPro" id="IPR043143">
    <property type="entry name" value="Mal/L-sulf/L-lact_DH-like_NADP"/>
</dbReference>
<keyword evidence="3" id="KW-1185">Reference proteome</keyword>
<protein>
    <submittedName>
        <fullName evidence="2">3-dehydro-L-gulonate 2-dehydrogenase</fullName>
        <ecNumber evidence="2">1.1.1.130</ecNumber>
    </submittedName>
</protein>
<reference evidence="2 3" key="1">
    <citation type="submission" date="2021-03" db="EMBL/GenBank/DDBJ databases">
        <title>Fibrella sp. HMF5405 genome sequencing and assembly.</title>
        <authorList>
            <person name="Kang H."/>
            <person name="Kim H."/>
            <person name="Bae S."/>
            <person name="Joh K."/>
        </authorList>
    </citation>
    <scope>NUCLEOTIDE SEQUENCE [LARGE SCALE GENOMIC DNA]</scope>
    <source>
        <strain evidence="2 3">HMF5405</strain>
    </source>
</reference>
<accession>A0ABS3JQD4</accession>
<evidence type="ECO:0000313" key="3">
    <source>
        <dbReference type="Proteomes" id="UP000664628"/>
    </source>
</evidence>
<evidence type="ECO:0000313" key="2">
    <source>
        <dbReference type="EMBL" id="MBO0952224.1"/>
    </source>
</evidence>
<dbReference type="PANTHER" id="PTHR11091">
    <property type="entry name" value="OXIDOREDUCTASE-RELATED"/>
    <property type="match status" value="1"/>
</dbReference>
<name>A0ABS3JQD4_9BACT</name>
<dbReference type="PANTHER" id="PTHR11091:SF3">
    <property type="entry name" value="2,3-DIKETO-L-GULONATE REDUCTASE"/>
    <property type="match status" value="1"/>
</dbReference>
<sequence length="327" mass="35396">MRVPFDQLKAEFKRVLLALSFAESKAELCARIFAENSRDGIETHGLNRFPVFVQFVKDGLIIPDAEPIVVSALGAIERWDGNLAPGMYNATLCMNRAMKLADDSGIGCVVIKNTNHWMRGGTYGWQAADAGYIGICFTNTIANVPPWGGTEARLGNNPMVIAVPRNGGNVVLDMAVSQYSYGKINQYAGEKKQLPLPGGYDKDGHLTTDPEAILQSQRALPVGFWKGAGLSMLLDILLTALSGGNSVAAITGSGNESGVSQCFICIKNPDMHDSLIDQLIDFTKSSALVKPTDVISYPGENTLARRNESLETGVRVNEKIWQELLAM</sequence>
<dbReference type="InterPro" id="IPR043144">
    <property type="entry name" value="Mal/L-sulf/L-lact_DH-like_ah"/>
</dbReference>
<dbReference type="InterPro" id="IPR036111">
    <property type="entry name" value="Mal/L-sulfo/L-lacto_DH-like_sf"/>
</dbReference>
<organism evidence="2 3">
    <name type="scientific">Fibrella forsythiae</name>
    <dbReference type="NCBI Taxonomy" id="2817061"/>
    <lineage>
        <taxon>Bacteria</taxon>
        <taxon>Pseudomonadati</taxon>
        <taxon>Bacteroidota</taxon>
        <taxon>Cytophagia</taxon>
        <taxon>Cytophagales</taxon>
        <taxon>Spirosomataceae</taxon>
        <taxon>Fibrella</taxon>
    </lineage>
</organism>
<dbReference type="Gene3D" id="3.30.1370.60">
    <property type="entry name" value="Hypothetical oxidoreductase yiak, domain 2"/>
    <property type="match status" value="1"/>
</dbReference>
<dbReference type="RefSeq" id="WP_207332173.1">
    <property type="nucleotide sequence ID" value="NZ_JAFMYW010000010.1"/>
</dbReference>
<dbReference type="NCBIfam" id="NF009750">
    <property type="entry name" value="PRK13260.1"/>
    <property type="match status" value="1"/>
</dbReference>
<dbReference type="Proteomes" id="UP000664628">
    <property type="component" value="Unassembled WGS sequence"/>
</dbReference>
<dbReference type="EC" id="1.1.1.130" evidence="2"/>
<dbReference type="Pfam" id="PF02615">
    <property type="entry name" value="Ldh_2"/>
    <property type="match status" value="1"/>
</dbReference>
<dbReference type="EMBL" id="JAFMYW010000010">
    <property type="protein sequence ID" value="MBO0952224.1"/>
    <property type="molecule type" value="Genomic_DNA"/>
</dbReference>
<evidence type="ECO:0000256" key="1">
    <source>
        <dbReference type="ARBA" id="ARBA00023002"/>
    </source>
</evidence>
<dbReference type="InterPro" id="IPR003767">
    <property type="entry name" value="Malate/L-lactate_DH-like"/>
</dbReference>
<dbReference type="SUPFAM" id="SSF89733">
    <property type="entry name" value="L-sulfolactate dehydrogenase-like"/>
    <property type="match status" value="1"/>
</dbReference>
<dbReference type="Gene3D" id="1.10.1530.10">
    <property type="match status" value="1"/>
</dbReference>
<dbReference type="GO" id="GO:0047559">
    <property type="term" value="F:3-dehydro-L-gulonate 2-dehydrogenase activity"/>
    <property type="evidence" value="ECO:0007669"/>
    <property type="project" value="UniProtKB-EC"/>
</dbReference>
<proteinExistence type="predicted"/>
<comment type="caution">
    <text evidence="2">The sequence shown here is derived from an EMBL/GenBank/DDBJ whole genome shotgun (WGS) entry which is preliminary data.</text>
</comment>
<gene>
    <name evidence="2" type="primary">yiaK</name>
    <name evidence="2" type="ORF">J2I46_26820</name>
</gene>
<keyword evidence="1 2" id="KW-0560">Oxidoreductase</keyword>